<dbReference type="HOGENOM" id="CLU_2021137_0_0_1"/>
<feature type="region of interest" description="Disordered" evidence="1">
    <location>
        <begin position="1"/>
        <end position="23"/>
    </location>
</feature>
<reference evidence="3" key="1">
    <citation type="journal article" date="2013" name="Science">
        <title>The Amborella genome and the evolution of flowering plants.</title>
        <authorList>
            <consortium name="Amborella Genome Project"/>
        </authorList>
    </citation>
    <scope>NUCLEOTIDE SEQUENCE [LARGE SCALE GENOMIC DNA]</scope>
</reference>
<keyword evidence="3" id="KW-1185">Reference proteome</keyword>
<proteinExistence type="predicted"/>
<feature type="non-terminal residue" evidence="2">
    <location>
        <position position="1"/>
    </location>
</feature>
<protein>
    <submittedName>
        <fullName evidence="2">Uncharacterized protein</fullName>
    </submittedName>
</protein>
<sequence>IPSSSFEPVRAPDTAGQDPEQPDGYTCFDILDCNARQVGTATNNCRALLSTGEAKLPFPFMEGRERLTKIRDRKCSHLTRERCERWNLSQWGGKAVGHPPCTLEEEMELKRRRCIKLGQLDPE</sequence>
<dbReference type="AlphaFoldDB" id="W1P994"/>
<dbReference type="Proteomes" id="UP000017836">
    <property type="component" value="Unassembled WGS sequence"/>
</dbReference>
<organism evidence="2 3">
    <name type="scientific">Amborella trichopoda</name>
    <dbReference type="NCBI Taxonomy" id="13333"/>
    <lineage>
        <taxon>Eukaryota</taxon>
        <taxon>Viridiplantae</taxon>
        <taxon>Streptophyta</taxon>
        <taxon>Embryophyta</taxon>
        <taxon>Tracheophyta</taxon>
        <taxon>Spermatophyta</taxon>
        <taxon>Magnoliopsida</taxon>
        <taxon>Amborellales</taxon>
        <taxon>Amborellaceae</taxon>
        <taxon>Amborella</taxon>
    </lineage>
</organism>
<dbReference type="EMBL" id="KI394353">
    <property type="protein sequence ID" value="ERN03565.1"/>
    <property type="molecule type" value="Genomic_DNA"/>
</dbReference>
<evidence type="ECO:0000313" key="3">
    <source>
        <dbReference type="Proteomes" id="UP000017836"/>
    </source>
</evidence>
<accession>W1P994</accession>
<evidence type="ECO:0000313" key="2">
    <source>
        <dbReference type="EMBL" id="ERN03565.1"/>
    </source>
</evidence>
<evidence type="ECO:0000256" key="1">
    <source>
        <dbReference type="SAM" id="MobiDB-lite"/>
    </source>
</evidence>
<gene>
    <name evidence="2" type="ORF">AMTR_s00042p00048510</name>
</gene>
<name>W1P994_AMBTC</name>